<feature type="non-terminal residue" evidence="2">
    <location>
        <position position="1"/>
    </location>
</feature>
<accession>A0A382KY98</accession>
<reference evidence="2" key="1">
    <citation type="submission" date="2018-05" db="EMBL/GenBank/DDBJ databases">
        <authorList>
            <person name="Lanie J.A."/>
            <person name="Ng W.-L."/>
            <person name="Kazmierczak K.M."/>
            <person name="Andrzejewski T.M."/>
            <person name="Davidsen T.M."/>
            <person name="Wayne K.J."/>
            <person name="Tettelin H."/>
            <person name="Glass J.I."/>
            <person name="Rusch D."/>
            <person name="Podicherti R."/>
            <person name="Tsui H.-C.T."/>
            <person name="Winkler M.E."/>
        </authorList>
    </citation>
    <scope>NUCLEOTIDE SEQUENCE</scope>
</reference>
<feature type="region of interest" description="Disordered" evidence="1">
    <location>
        <begin position="1"/>
        <end position="21"/>
    </location>
</feature>
<organism evidence="2">
    <name type="scientific">marine metagenome</name>
    <dbReference type="NCBI Taxonomy" id="408172"/>
    <lineage>
        <taxon>unclassified sequences</taxon>
        <taxon>metagenomes</taxon>
        <taxon>ecological metagenomes</taxon>
    </lineage>
</organism>
<name>A0A382KY98_9ZZZZ</name>
<evidence type="ECO:0000256" key="1">
    <source>
        <dbReference type="SAM" id="MobiDB-lite"/>
    </source>
</evidence>
<protein>
    <submittedName>
        <fullName evidence="2">Uncharacterized protein</fullName>
    </submittedName>
</protein>
<dbReference type="EMBL" id="UINC01083518">
    <property type="protein sequence ID" value="SVC29299.1"/>
    <property type="molecule type" value="Genomic_DNA"/>
</dbReference>
<gene>
    <name evidence="2" type="ORF">METZ01_LOCUS282153</name>
</gene>
<evidence type="ECO:0000313" key="2">
    <source>
        <dbReference type="EMBL" id="SVC29299.1"/>
    </source>
</evidence>
<sequence>TRWKYSGVSLGSVMEASQPPD</sequence>
<proteinExistence type="predicted"/>
<dbReference type="AlphaFoldDB" id="A0A382KY98"/>